<protein>
    <submittedName>
        <fullName evidence="1">DNA polymerase III subunit beta</fullName>
        <ecNumber evidence="1">2.7.7.7</ecNumber>
    </submittedName>
</protein>
<proteinExistence type="predicted"/>
<dbReference type="EMBL" id="CP074691">
    <property type="protein sequence ID" value="QVL36253.1"/>
    <property type="molecule type" value="Genomic_DNA"/>
</dbReference>
<evidence type="ECO:0000313" key="2">
    <source>
        <dbReference type="Proteomes" id="UP000682204"/>
    </source>
</evidence>
<accession>A0ACD1DVQ4</accession>
<keyword evidence="2" id="KW-1185">Reference proteome</keyword>
<evidence type="ECO:0000313" key="1">
    <source>
        <dbReference type="EMBL" id="QVL36253.1"/>
    </source>
</evidence>
<gene>
    <name evidence="1" type="primary">dnaN</name>
    <name evidence="1" type="ORF">KIH16_00010</name>
</gene>
<organism evidence="1 2">
    <name type="scientific">Aminirod propionatiphilus</name>
    <dbReference type="NCBI Taxonomy" id="3415223"/>
    <lineage>
        <taxon>Bacteria</taxon>
        <taxon>Thermotogati</taxon>
        <taxon>Synergistota</taxon>
        <taxon>Synergistia</taxon>
        <taxon>Synergistales</taxon>
        <taxon>Aminiphilaceae</taxon>
        <taxon>Aminirod</taxon>
    </lineage>
</organism>
<dbReference type="EC" id="2.7.7.7" evidence="1"/>
<keyword evidence="1" id="KW-0548">Nucleotidyltransferase</keyword>
<sequence length="380" mass="41792">MKLLIEKNGFLKSWQMAERTAGSRSTVSILAGIRCLADERGLHLEATDLKTSLKCRAEGTEVQEPGETVLPTKAMGELFKKAPGPSIALEIAEGRATLTAGRSRYTLTVLPVDEFPRLPRSENARFFCDTTVATMSRLLEEGTFAGSPNEEFPKYLSAALLQVADGKLKTVATDGRRLSLSQTPLDVPPDQGQLLLPLNGLKELHRLLGSLDGTAPLRLLEDDSQAYFQVASMEFSVRRVDSSFPPYEKILLPNRTTWMTVARASLEEALERANIVVRDFTKSIVFQLTPGGSLHVRGKAPDIGEAREELAADIDGEPLRVAFNISFLLEGIKALRDDVIELSFNGSHGQMRMSRPGEESFLYVLMPITLSEEESDAIDL</sequence>
<reference evidence="1" key="1">
    <citation type="submission" date="2021-05" db="EMBL/GenBank/DDBJ databases">
        <title>An isolated secondary fermenter in methanogenic hydrocarbon-degrading communities.</title>
        <authorList>
            <person name="Liu Y.-F."/>
            <person name="Liu Z.-l."/>
        </authorList>
    </citation>
    <scope>NUCLEOTIDE SEQUENCE</scope>
    <source>
        <strain evidence="1">L-13</strain>
    </source>
</reference>
<keyword evidence="1" id="KW-0808">Transferase</keyword>
<dbReference type="Proteomes" id="UP000682204">
    <property type="component" value="Chromosome"/>
</dbReference>
<name>A0ACD1DVQ4_9BACT</name>